<evidence type="ECO:0000259" key="6">
    <source>
        <dbReference type="SMART" id="SM00207"/>
    </source>
</evidence>
<feature type="transmembrane region" description="Helical" evidence="5">
    <location>
        <begin position="6"/>
        <end position="26"/>
    </location>
</feature>
<protein>
    <recommendedName>
        <fullName evidence="6">THD domain-containing protein</fullName>
    </recommendedName>
</protein>
<dbReference type="PANTHER" id="PTHR11471:SF13">
    <property type="entry name" value="TNF FAMILY PROFILE DOMAIN-CONTAINING PROTEIN"/>
    <property type="match status" value="1"/>
</dbReference>
<dbReference type="GO" id="GO:0005164">
    <property type="term" value="F:tumor necrosis factor receptor binding"/>
    <property type="evidence" value="ECO:0007669"/>
    <property type="project" value="InterPro"/>
</dbReference>
<dbReference type="PANTHER" id="PTHR11471">
    <property type="entry name" value="TUMOR NECROSIS FACTOR FAMILY MEMBER"/>
    <property type="match status" value="1"/>
</dbReference>
<keyword evidence="3" id="KW-0202">Cytokine</keyword>
<evidence type="ECO:0000256" key="5">
    <source>
        <dbReference type="SAM" id="Phobius"/>
    </source>
</evidence>
<dbReference type="GO" id="GO:0016020">
    <property type="term" value="C:membrane"/>
    <property type="evidence" value="ECO:0007669"/>
    <property type="project" value="UniProtKB-SubCell"/>
</dbReference>
<dbReference type="InterPro" id="IPR006052">
    <property type="entry name" value="TNF_dom"/>
</dbReference>
<evidence type="ECO:0000313" key="7">
    <source>
        <dbReference type="Ensembl" id="ENSCSAVP00000019574.1"/>
    </source>
</evidence>
<organism evidence="7 8">
    <name type="scientific">Ciona savignyi</name>
    <name type="common">Pacific transparent sea squirt</name>
    <dbReference type="NCBI Taxonomy" id="51511"/>
    <lineage>
        <taxon>Eukaryota</taxon>
        <taxon>Metazoa</taxon>
        <taxon>Chordata</taxon>
        <taxon>Tunicata</taxon>
        <taxon>Ascidiacea</taxon>
        <taxon>Phlebobranchia</taxon>
        <taxon>Cionidae</taxon>
        <taxon>Ciona</taxon>
    </lineage>
</organism>
<sequence>MKIQYIFAAVCIFVEFATSITLWLYFSFNNKALNEEILNKSTQIQTLACNFENANRLCECGGQNSKCSVGPGNDGGSSNTVLYNENKVRQAVEHQITKQKIGVSKVMKEVNQRLGNASYEDLEKMVMENTFRKYLHVWNTVSGATKHVKWETKNGAGSTAVKTNFTVKGHSITIPEKGVYTIYLHATFKSNATHHGNRRTTEHRKISQSLTKSANRKGMEDVILMQKKKTVEHTSDLQTTLDSHVTVQLSENDELIIDLEAPNQIHISNEEHETYFGMFMV</sequence>
<keyword evidence="8" id="KW-1185">Reference proteome</keyword>
<evidence type="ECO:0000256" key="1">
    <source>
        <dbReference type="ARBA" id="ARBA00004370"/>
    </source>
</evidence>
<name>H2ZPQ8_CIOSA</name>
<proteinExistence type="inferred from homology"/>
<evidence type="ECO:0000313" key="8">
    <source>
        <dbReference type="Proteomes" id="UP000007875"/>
    </source>
</evidence>
<accession>H2ZPQ8</accession>
<dbReference type="SUPFAM" id="SSF49842">
    <property type="entry name" value="TNF-like"/>
    <property type="match status" value="1"/>
</dbReference>
<evidence type="ECO:0000256" key="3">
    <source>
        <dbReference type="ARBA" id="ARBA00022514"/>
    </source>
</evidence>
<keyword evidence="5" id="KW-1133">Transmembrane helix</keyword>
<dbReference type="GO" id="GO:0006955">
    <property type="term" value="P:immune response"/>
    <property type="evidence" value="ECO:0007669"/>
    <property type="project" value="InterPro"/>
</dbReference>
<dbReference type="SMART" id="SM00207">
    <property type="entry name" value="TNF"/>
    <property type="match status" value="1"/>
</dbReference>
<feature type="domain" description="THD" evidence="6">
    <location>
        <begin position="137"/>
        <end position="281"/>
    </location>
</feature>
<dbReference type="InterPro" id="IPR008983">
    <property type="entry name" value="Tumour_necrosis_fac-like_dom"/>
</dbReference>
<evidence type="ECO:0000256" key="4">
    <source>
        <dbReference type="ARBA" id="ARBA00023136"/>
    </source>
</evidence>
<dbReference type="GO" id="GO:0005125">
    <property type="term" value="F:cytokine activity"/>
    <property type="evidence" value="ECO:0007669"/>
    <property type="project" value="UniProtKB-KW"/>
</dbReference>
<reference evidence="7" key="2">
    <citation type="submission" date="2025-08" db="UniProtKB">
        <authorList>
            <consortium name="Ensembl"/>
        </authorList>
    </citation>
    <scope>IDENTIFICATION</scope>
</reference>
<keyword evidence="5" id="KW-0812">Transmembrane</keyword>
<dbReference type="InParanoid" id="H2ZPQ8"/>
<dbReference type="Ensembl" id="ENSCSAVT00000019786.1">
    <property type="protein sequence ID" value="ENSCSAVP00000019574.1"/>
    <property type="gene ID" value="ENSCSAVG00000011472.1"/>
</dbReference>
<dbReference type="GO" id="GO:0005615">
    <property type="term" value="C:extracellular space"/>
    <property type="evidence" value="ECO:0007669"/>
    <property type="project" value="UniProtKB-KW"/>
</dbReference>
<dbReference type="Proteomes" id="UP000007875">
    <property type="component" value="Unassembled WGS sequence"/>
</dbReference>
<dbReference type="Pfam" id="PF00229">
    <property type="entry name" value="TNF"/>
    <property type="match status" value="1"/>
</dbReference>
<evidence type="ECO:0000256" key="2">
    <source>
        <dbReference type="ARBA" id="ARBA00008670"/>
    </source>
</evidence>
<comment type="subcellular location">
    <subcellularLocation>
        <location evidence="1">Membrane</location>
    </subcellularLocation>
</comment>
<reference evidence="8" key="1">
    <citation type="submission" date="2003-08" db="EMBL/GenBank/DDBJ databases">
        <authorList>
            <person name="Birren B."/>
            <person name="Nusbaum C."/>
            <person name="Abebe A."/>
            <person name="Abouelleil A."/>
            <person name="Adekoya E."/>
            <person name="Ait-zahra M."/>
            <person name="Allen N."/>
            <person name="Allen T."/>
            <person name="An P."/>
            <person name="Anderson M."/>
            <person name="Anderson S."/>
            <person name="Arachchi H."/>
            <person name="Armbruster J."/>
            <person name="Bachantsang P."/>
            <person name="Baldwin J."/>
            <person name="Barry A."/>
            <person name="Bayul T."/>
            <person name="Blitshsteyn B."/>
            <person name="Bloom T."/>
            <person name="Blye J."/>
            <person name="Boguslavskiy L."/>
            <person name="Borowsky M."/>
            <person name="Boukhgalter B."/>
            <person name="Brunache A."/>
            <person name="Butler J."/>
            <person name="Calixte N."/>
            <person name="Calvo S."/>
            <person name="Camarata J."/>
            <person name="Campo K."/>
            <person name="Chang J."/>
            <person name="Cheshatsang Y."/>
            <person name="Citroen M."/>
            <person name="Collymore A."/>
            <person name="Considine T."/>
            <person name="Cook A."/>
            <person name="Cooke P."/>
            <person name="Corum B."/>
            <person name="Cuomo C."/>
            <person name="David R."/>
            <person name="Dawoe T."/>
            <person name="Degray S."/>
            <person name="Dodge S."/>
            <person name="Dooley K."/>
            <person name="Dorje P."/>
            <person name="Dorjee K."/>
            <person name="Dorris L."/>
            <person name="Duffey N."/>
            <person name="Dupes A."/>
            <person name="Elkins T."/>
            <person name="Engels R."/>
            <person name="Erickson J."/>
            <person name="Farina A."/>
            <person name="Faro S."/>
            <person name="Ferreira P."/>
            <person name="Fischer H."/>
            <person name="Fitzgerald M."/>
            <person name="Foley K."/>
            <person name="Gage D."/>
            <person name="Galagan J."/>
            <person name="Gearin G."/>
            <person name="Gnerre S."/>
            <person name="Gnirke A."/>
            <person name="Goyette A."/>
            <person name="Graham J."/>
            <person name="Grandbois E."/>
            <person name="Gyaltsen K."/>
            <person name="Hafez N."/>
            <person name="Hagopian D."/>
            <person name="Hagos B."/>
            <person name="Hall J."/>
            <person name="Hatcher B."/>
            <person name="Heller A."/>
            <person name="Higgins H."/>
            <person name="Honan T."/>
            <person name="Horn A."/>
            <person name="Houde N."/>
            <person name="Hughes L."/>
            <person name="Hulme W."/>
            <person name="Husby E."/>
            <person name="Iliev I."/>
            <person name="Jaffe D."/>
            <person name="Jones C."/>
            <person name="Kamal M."/>
            <person name="Kamat A."/>
            <person name="Kamvysselis M."/>
            <person name="Karlsson E."/>
            <person name="Kells C."/>
            <person name="Kieu A."/>
            <person name="Kisner P."/>
            <person name="Kodira C."/>
            <person name="Kulbokas E."/>
            <person name="Labutti K."/>
            <person name="Lama D."/>
            <person name="Landers T."/>
            <person name="Leger J."/>
            <person name="Levine S."/>
            <person name="Lewis D."/>
            <person name="Lewis T."/>
            <person name="Lindblad-toh K."/>
            <person name="Liu X."/>
            <person name="Lokyitsang T."/>
            <person name="Lokyitsang Y."/>
            <person name="Lucien O."/>
            <person name="Lui A."/>
            <person name="Ma L.J."/>
            <person name="Mabbitt R."/>
            <person name="Macdonald J."/>
            <person name="Maclean C."/>
            <person name="Major J."/>
            <person name="Manning J."/>
            <person name="Marabella R."/>
            <person name="Maru K."/>
            <person name="Matthews C."/>
            <person name="Mauceli E."/>
            <person name="Mccarthy M."/>
            <person name="Mcdonough S."/>
            <person name="Mcghee T."/>
            <person name="Meldrim J."/>
            <person name="Meneus L."/>
            <person name="Mesirov J."/>
            <person name="Mihalev A."/>
            <person name="Mihova T."/>
            <person name="Mikkelsen T."/>
            <person name="Mlenga V."/>
            <person name="Moru K."/>
            <person name="Mozes J."/>
            <person name="Mulrain L."/>
            <person name="Munson G."/>
            <person name="Naylor J."/>
            <person name="Newes C."/>
            <person name="Nguyen C."/>
            <person name="Nguyen N."/>
            <person name="Nguyen T."/>
            <person name="Nicol R."/>
            <person name="Nielsen C."/>
            <person name="Nizzari M."/>
            <person name="Norbu C."/>
            <person name="Norbu N."/>
            <person name="O'donnell P."/>
            <person name="Okoawo O."/>
            <person name="O'leary S."/>
            <person name="Omotosho B."/>
            <person name="O'neill K."/>
            <person name="Osman S."/>
            <person name="Parker S."/>
            <person name="Perrin D."/>
            <person name="Phunkhang P."/>
            <person name="Piqani B."/>
            <person name="Purcell S."/>
            <person name="Rachupka T."/>
            <person name="Ramasamy U."/>
            <person name="Rameau R."/>
            <person name="Ray V."/>
            <person name="Raymond C."/>
            <person name="Retta R."/>
            <person name="Richardson S."/>
            <person name="Rise C."/>
            <person name="Rodriguez J."/>
            <person name="Rogers J."/>
            <person name="Rogov P."/>
            <person name="Rutman M."/>
            <person name="Schupbach R."/>
            <person name="Seaman C."/>
            <person name="Settipalli S."/>
            <person name="Sharpe T."/>
            <person name="Sheridan J."/>
            <person name="Sherpa N."/>
            <person name="Shi J."/>
            <person name="Smirnov S."/>
            <person name="Smith C."/>
            <person name="Sougnez C."/>
            <person name="Spencer B."/>
            <person name="Stalker J."/>
            <person name="Stange-thomann N."/>
            <person name="Stavropoulos S."/>
            <person name="Stetson K."/>
            <person name="Stone C."/>
            <person name="Stone S."/>
            <person name="Stubbs M."/>
            <person name="Talamas J."/>
            <person name="Tchuinga P."/>
            <person name="Tenzing P."/>
            <person name="Tesfaye S."/>
            <person name="Theodore J."/>
            <person name="Thoulutsang Y."/>
            <person name="Topham K."/>
            <person name="Towey S."/>
            <person name="Tsamla T."/>
            <person name="Tsomo N."/>
            <person name="Vallee D."/>
            <person name="Vassiliev H."/>
            <person name="Venkataraman V."/>
            <person name="Vinson J."/>
            <person name="Vo A."/>
            <person name="Wade C."/>
            <person name="Wang S."/>
            <person name="Wangchuk T."/>
            <person name="Wangdi T."/>
            <person name="Whittaker C."/>
            <person name="Wilkinson J."/>
            <person name="Wu Y."/>
            <person name="Wyman D."/>
            <person name="Yadav S."/>
            <person name="Yang S."/>
            <person name="Yang X."/>
            <person name="Yeager S."/>
            <person name="Yee E."/>
            <person name="Young G."/>
            <person name="Zainoun J."/>
            <person name="Zembeck L."/>
            <person name="Zimmer A."/>
            <person name="Zody M."/>
            <person name="Lander E."/>
        </authorList>
    </citation>
    <scope>NUCLEOTIDE SEQUENCE [LARGE SCALE GENOMIC DNA]</scope>
</reference>
<dbReference type="AlphaFoldDB" id="H2ZPQ8"/>
<dbReference type="HOGENOM" id="CLU_990308_0_0_1"/>
<reference evidence="7" key="3">
    <citation type="submission" date="2025-09" db="UniProtKB">
        <authorList>
            <consortium name="Ensembl"/>
        </authorList>
    </citation>
    <scope>IDENTIFICATION</scope>
</reference>
<dbReference type="Gene3D" id="2.60.120.40">
    <property type="match status" value="1"/>
</dbReference>
<comment type="similarity">
    <text evidence="2">Belongs to the tumor necrosis factor family.</text>
</comment>
<keyword evidence="4 5" id="KW-0472">Membrane</keyword>